<dbReference type="SMART" id="SM00354">
    <property type="entry name" value="HTH_LACI"/>
    <property type="match status" value="1"/>
</dbReference>
<dbReference type="Pfam" id="PF13377">
    <property type="entry name" value="Peripla_BP_3"/>
    <property type="match status" value="1"/>
</dbReference>
<feature type="domain" description="HTH lacI-type" evidence="4">
    <location>
        <begin position="18"/>
        <end position="72"/>
    </location>
</feature>
<dbReference type="PANTHER" id="PTHR30146:SF109">
    <property type="entry name" value="HTH-TYPE TRANSCRIPTIONAL REGULATOR GALS"/>
    <property type="match status" value="1"/>
</dbReference>
<keyword evidence="3" id="KW-0804">Transcription</keyword>
<accession>A0A1G9GPS4</accession>
<name>A0A1G9GPS4_9RHOB</name>
<dbReference type="InterPro" id="IPR010982">
    <property type="entry name" value="Lambda_DNA-bd_dom_sf"/>
</dbReference>
<reference evidence="5 6" key="1">
    <citation type="submission" date="2016-10" db="EMBL/GenBank/DDBJ databases">
        <authorList>
            <person name="de Groot N.N."/>
        </authorList>
    </citation>
    <scope>NUCLEOTIDE SEQUENCE [LARGE SCALE GENOMIC DNA]</scope>
    <source>
        <strain evidence="5 6">DSM 25294</strain>
    </source>
</reference>
<dbReference type="RefSeq" id="WP_093162256.1">
    <property type="nucleotide sequence ID" value="NZ_FNEK01000064.1"/>
</dbReference>
<evidence type="ECO:0000259" key="4">
    <source>
        <dbReference type="PROSITE" id="PS50932"/>
    </source>
</evidence>
<keyword evidence="2" id="KW-0238">DNA-binding</keyword>
<dbReference type="Gene3D" id="3.40.50.2300">
    <property type="match status" value="2"/>
</dbReference>
<dbReference type="SUPFAM" id="SSF47413">
    <property type="entry name" value="lambda repressor-like DNA-binding domains"/>
    <property type="match status" value="1"/>
</dbReference>
<dbReference type="InterPro" id="IPR000843">
    <property type="entry name" value="HTH_LacI"/>
</dbReference>
<dbReference type="OrthoDB" id="60111at2"/>
<protein>
    <submittedName>
        <fullName evidence="5">Transcriptional regulator, LacI family</fullName>
    </submittedName>
</protein>
<evidence type="ECO:0000256" key="1">
    <source>
        <dbReference type="ARBA" id="ARBA00023015"/>
    </source>
</evidence>
<proteinExistence type="predicted"/>
<dbReference type="SUPFAM" id="SSF53822">
    <property type="entry name" value="Periplasmic binding protein-like I"/>
    <property type="match status" value="1"/>
</dbReference>
<organism evidence="5 6">
    <name type="scientific">Aliiruegeria lutimaris</name>
    <dbReference type="NCBI Taxonomy" id="571298"/>
    <lineage>
        <taxon>Bacteria</taxon>
        <taxon>Pseudomonadati</taxon>
        <taxon>Pseudomonadota</taxon>
        <taxon>Alphaproteobacteria</taxon>
        <taxon>Rhodobacterales</taxon>
        <taxon>Roseobacteraceae</taxon>
        <taxon>Aliiruegeria</taxon>
    </lineage>
</organism>
<gene>
    <name evidence="5" type="ORF">SAMN04488026_106435</name>
</gene>
<sequence>MRSDAPSPPASKTAADRPTLKTIADLSGFAVATVSRALAEDPKIAESTRRRVAEIARQIGYEPDRAARRLRTGRTMVINLILDPHFEVLGFGNALLIGLTTALEGSGYNLVVTPHFDDTDELAPIRHIVVNRQADGVIFTRTAPFDSRARFLMEHGFPFVSHGRTDFTEEHSWVDFDNEEFAYRGTLRLIEKGCRKVCAILPPKTLTFRQHLQYGFMRAVREFGIDTLVPDVITLDTPADEIRDWACGILDGPNRPDGFLCPGEASYLAIRSACQKCGLVLGRDLWVVSKSISGVISQIDPEADTIQEDVEQAGRLMAQHLLTMLSEPSVRPPMTLQSAKPLFL</sequence>
<dbReference type="AlphaFoldDB" id="A0A1G9GPS4"/>
<dbReference type="Gene3D" id="1.10.260.40">
    <property type="entry name" value="lambda repressor-like DNA-binding domains"/>
    <property type="match status" value="1"/>
</dbReference>
<dbReference type="GO" id="GO:0000976">
    <property type="term" value="F:transcription cis-regulatory region binding"/>
    <property type="evidence" value="ECO:0007669"/>
    <property type="project" value="TreeGrafter"/>
</dbReference>
<evidence type="ECO:0000313" key="6">
    <source>
        <dbReference type="Proteomes" id="UP000199382"/>
    </source>
</evidence>
<dbReference type="InterPro" id="IPR046335">
    <property type="entry name" value="LacI/GalR-like_sensor"/>
</dbReference>
<dbReference type="STRING" id="571298.SAMN04488026_106435"/>
<keyword evidence="1" id="KW-0805">Transcription regulation</keyword>
<dbReference type="CDD" id="cd01392">
    <property type="entry name" value="HTH_LacI"/>
    <property type="match status" value="1"/>
</dbReference>
<evidence type="ECO:0000256" key="2">
    <source>
        <dbReference type="ARBA" id="ARBA00023125"/>
    </source>
</evidence>
<dbReference type="EMBL" id="FNEK01000064">
    <property type="protein sequence ID" value="SDL02691.1"/>
    <property type="molecule type" value="Genomic_DNA"/>
</dbReference>
<evidence type="ECO:0000256" key="3">
    <source>
        <dbReference type="ARBA" id="ARBA00023163"/>
    </source>
</evidence>
<evidence type="ECO:0000313" key="5">
    <source>
        <dbReference type="EMBL" id="SDL02691.1"/>
    </source>
</evidence>
<dbReference type="Pfam" id="PF00356">
    <property type="entry name" value="LacI"/>
    <property type="match status" value="1"/>
</dbReference>
<dbReference type="Proteomes" id="UP000199382">
    <property type="component" value="Unassembled WGS sequence"/>
</dbReference>
<keyword evidence="6" id="KW-1185">Reference proteome</keyword>
<dbReference type="PANTHER" id="PTHR30146">
    <property type="entry name" value="LACI-RELATED TRANSCRIPTIONAL REPRESSOR"/>
    <property type="match status" value="1"/>
</dbReference>
<dbReference type="CDD" id="cd20009">
    <property type="entry name" value="PBP1_RafR-like"/>
    <property type="match status" value="1"/>
</dbReference>
<dbReference type="PROSITE" id="PS50932">
    <property type="entry name" value="HTH_LACI_2"/>
    <property type="match status" value="1"/>
</dbReference>
<dbReference type="GO" id="GO:0003700">
    <property type="term" value="F:DNA-binding transcription factor activity"/>
    <property type="evidence" value="ECO:0007669"/>
    <property type="project" value="TreeGrafter"/>
</dbReference>
<dbReference type="InterPro" id="IPR028082">
    <property type="entry name" value="Peripla_BP_I"/>
</dbReference>